<dbReference type="AlphaFoldDB" id="A0A9K3CY20"/>
<dbReference type="Gene3D" id="3.40.50.1820">
    <property type="entry name" value="alpha/beta hydrolase"/>
    <property type="match status" value="1"/>
</dbReference>
<keyword evidence="3" id="KW-1185">Reference proteome</keyword>
<dbReference type="EMBL" id="BDIP01001951">
    <property type="protein sequence ID" value="GIQ85458.1"/>
    <property type="molecule type" value="Genomic_DNA"/>
</dbReference>
<dbReference type="InterPro" id="IPR029058">
    <property type="entry name" value="AB_hydrolase_fold"/>
</dbReference>
<name>A0A9K3CY20_9EUKA</name>
<protein>
    <recommendedName>
        <fullName evidence="1">Serine aminopeptidase S33 domain-containing protein</fullName>
    </recommendedName>
</protein>
<evidence type="ECO:0000313" key="2">
    <source>
        <dbReference type="EMBL" id="GIQ85458.1"/>
    </source>
</evidence>
<dbReference type="SUPFAM" id="SSF53474">
    <property type="entry name" value="alpha/beta-Hydrolases"/>
    <property type="match status" value="1"/>
</dbReference>
<dbReference type="InterPro" id="IPR022742">
    <property type="entry name" value="Hydrolase_4"/>
</dbReference>
<reference evidence="2 3" key="1">
    <citation type="journal article" date="2018" name="PLoS ONE">
        <title>The draft genome of Kipferlia bialata reveals reductive genome evolution in fornicate parasites.</title>
        <authorList>
            <person name="Tanifuji G."/>
            <person name="Takabayashi S."/>
            <person name="Kume K."/>
            <person name="Takagi M."/>
            <person name="Nakayama T."/>
            <person name="Kamikawa R."/>
            <person name="Inagaki Y."/>
            <person name="Hashimoto T."/>
        </authorList>
    </citation>
    <scope>NUCLEOTIDE SEQUENCE [LARGE SCALE GENOMIC DNA]</scope>
    <source>
        <strain evidence="2">NY0173</strain>
    </source>
</reference>
<dbReference type="Proteomes" id="UP000265618">
    <property type="component" value="Unassembled WGS sequence"/>
</dbReference>
<gene>
    <name evidence="2" type="ORF">KIPB_007126</name>
</gene>
<dbReference type="Pfam" id="PF12146">
    <property type="entry name" value="Hydrolase_4"/>
    <property type="match status" value="1"/>
</dbReference>
<evidence type="ECO:0000313" key="3">
    <source>
        <dbReference type="Proteomes" id="UP000265618"/>
    </source>
</evidence>
<organism evidence="2 3">
    <name type="scientific">Kipferlia bialata</name>
    <dbReference type="NCBI Taxonomy" id="797122"/>
    <lineage>
        <taxon>Eukaryota</taxon>
        <taxon>Metamonada</taxon>
        <taxon>Carpediemonas-like organisms</taxon>
        <taxon>Kipferlia</taxon>
    </lineage>
</organism>
<comment type="caution">
    <text evidence="2">The sequence shown here is derived from an EMBL/GenBank/DDBJ whole genome shotgun (WGS) entry which is preliminary data.</text>
</comment>
<sequence>MSEHSMRYHDFACHLASQGYLFCMCDHRGNGETWLANKETHPVFADAGPTLWHAMLEDSHALRELVMSGPDGLGPNDTPLPVHVFGHSYGSMLAQAYIVGYGKGVSSACFTGPAARAPAALRAAFNIGLGPFLNKADPEAHSPFYHGIVDGSFNKKFNGLREKAGEGETTGFEWLNSDSSMVDVAVADPLFSVSPSPNRHYQSLLSLTKFLSDKKVFRYASPVTVQPMSPGLSEALDRQAKEQDLISSANADGVRVLPVPIPVLYLSGKDDPVGGFGKNCMRQVKWLTAMGWNVSAKVYPGMRHEILLEPRKAEVYTDIMAHLEAVERQGSIEGVVSLGKAKVTERERIRE</sequence>
<dbReference type="OrthoDB" id="10249433at2759"/>
<evidence type="ECO:0000259" key="1">
    <source>
        <dbReference type="Pfam" id="PF12146"/>
    </source>
</evidence>
<proteinExistence type="predicted"/>
<accession>A0A9K3CY20</accession>
<feature type="domain" description="Serine aminopeptidase S33" evidence="1">
    <location>
        <begin position="1"/>
        <end position="212"/>
    </location>
</feature>